<dbReference type="GO" id="GO:0008982">
    <property type="term" value="F:protein-N(PI)-phosphohistidine-sugar phosphotransferase activity"/>
    <property type="evidence" value="ECO:0007669"/>
    <property type="project" value="InterPro"/>
</dbReference>
<evidence type="ECO:0000256" key="1">
    <source>
        <dbReference type="ARBA" id="ARBA00022679"/>
    </source>
</evidence>
<dbReference type="InterPro" id="IPR036095">
    <property type="entry name" value="PTS_EIIB-like_sf"/>
</dbReference>
<dbReference type="RefSeq" id="WP_107585835.1">
    <property type="nucleotide sequence ID" value="NZ_PZJJ01000028.1"/>
</dbReference>
<keyword evidence="1" id="KW-0808">Transferase</keyword>
<protein>
    <submittedName>
        <fullName evidence="3">PTS ascorbate transporter subunit IIB</fullName>
    </submittedName>
</protein>
<dbReference type="Gene3D" id="3.40.50.2300">
    <property type="match status" value="1"/>
</dbReference>
<gene>
    <name evidence="3" type="ORF">C6Y45_13890</name>
</gene>
<comment type="caution">
    <text evidence="3">The sequence shown here is derived from an EMBL/GenBank/DDBJ whole genome shotgun (WGS) entry which is preliminary data.</text>
</comment>
<accession>A0A2T4U3L6</accession>
<dbReference type="Pfam" id="PF02302">
    <property type="entry name" value="PTS_IIB"/>
    <property type="match status" value="1"/>
</dbReference>
<reference evidence="3 4" key="1">
    <citation type="submission" date="2018-03" db="EMBL/GenBank/DDBJ databases">
        <title>Alkalicoccus saliphilus sp. nov., isolated from a mineral pool.</title>
        <authorList>
            <person name="Zhao B."/>
        </authorList>
    </citation>
    <scope>NUCLEOTIDE SEQUENCE [LARGE SCALE GENOMIC DNA]</scope>
    <source>
        <strain evidence="3 4">6AG</strain>
    </source>
</reference>
<dbReference type="Proteomes" id="UP000240509">
    <property type="component" value="Unassembled WGS sequence"/>
</dbReference>
<dbReference type="CDD" id="cd05563">
    <property type="entry name" value="PTS_IIB_ascorbate"/>
    <property type="match status" value="1"/>
</dbReference>
<dbReference type="GO" id="GO:0009401">
    <property type="term" value="P:phosphoenolpyruvate-dependent sugar phosphotransferase system"/>
    <property type="evidence" value="ECO:0007669"/>
    <property type="project" value="InterPro"/>
</dbReference>
<dbReference type="InterPro" id="IPR013011">
    <property type="entry name" value="PTS_EIIB_2"/>
</dbReference>
<feature type="domain" description="PTS EIIB type-2" evidence="2">
    <location>
        <begin position="1"/>
        <end position="90"/>
    </location>
</feature>
<name>A0A2T4U3L6_9BACI</name>
<sequence>MKVLCVCGMGFGSSLLLKMTADKVLKNKGVKADVEAVDFGTAQSVQADMILTNNEFASQLQGGKAFVKAIMNMASEQEVESAIDEFLSQK</sequence>
<evidence type="ECO:0000313" key="4">
    <source>
        <dbReference type="Proteomes" id="UP000240509"/>
    </source>
</evidence>
<dbReference type="OrthoDB" id="6603449at2"/>
<dbReference type="InterPro" id="IPR003501">
    <property type="entry name" value="PTS_EIIB_2/3"/>
</dbReference>
<dbReference type="SUPFAM" id="SSF52794">
    <property type="entry name" value="PTS system IIB component-like"/>
    <property type="match status" value="1"/>
</dbReference>
<dbReference type="AlphaFoldDB" id="A0A2T4U3L6"/>
<organism evidence="3 4">
    <name type="scientific">Alkalicoccus saliphilus</name>
    <dbReference type="NCBI Taxonomy" id="200989"/>
    <lineage>
        <taxon>Bacteria</taxon>
        <taxon>Bacillati</taxon>
        <taxon>Bacillota</taxon>
        <taxon>Bacilli</taxon>
        <taxon>Bacillales</taxon>
        <taxon>Bacillaceae</taxon>
        <taxon>Alkalicoccus</taxon>
    </lineage>
</organism>
<evidence type="ECO:0000313" key="3">
    <source>
        <dbReference type="EMBL" id="PTL37945.1"/>
    </source>
</evidence>
<evidence type="ECO:0000259" key="2">
    <source>
        <dbReference type="PROSITE" id="PS51099"/>
    </source>
</evidence>
<keyword evidence="4" id="KW-1185">Reference proteome</keyword>
<dbReference type="EMBL" id="PZJJ01000028">
    <property type="protein sequence ID" value="PTL37945.1"/>
    <property type="molecule type" value="Genomic_DNA"/>
</dbReference>
<dbReference type="PROSITE" id="PS51099">
    <property type="entry name" value="PTS_EIIB_TYPE_2"/>
    <property type="match status" value="1"/>
</dbReference>
<proteinExistence type="predicted"/>